<gene>
    <name evidence="3" type="ORF">HPP92_000620</name>
</gene>
<evidence type="ECO:0000259" key="2">
    <source>
        <dbReference type="Pfam" id="PF05678"/>
    </source>
</evidence>
<reference evidence="3 4" key="1">
    <citation type="journal article" date="2020" name="Nat. Food">
        <title>A phased Vanilla planifolia genome enables genetic improvement of flavour and production.</title>
        <authorList>
            <person name="Hasing T."/>
            <person name="Tang H."/>
            <person name="Brym M."/>
            <person name="Khazi F."/>
            <person name="Huang T."/>
            <person name="Chambers A.H."/>
        </authorList>
    </citation>
    <scope>NUCLEOTIDE SEQUENCE [LARGE SCALE GENOMIC DNA]</scope>
    <source>
        <tissue evidence="3">Leaf</tissue>
    </source>
</reference>
<evidence type="ECO:0000256" key="1">
    <source>
        <dbReference type="SAM" id="MobiDB-lite"/>
    </source>
</evidence>
<feature type="domain" description="VQ" evidence="2">
    <location>
        <begin position="15"/>
        <end position="38"/>
    </location>
</feature>
<dbReference type="AlphaFoldDB" id="A0A835RUS8"/>
<proteinExistence type="predicted"/>
<keyword evidence="4" id="KW-1185">Reference proteome</keyword>
<dbReference type="Pfam" id="PF05678">
    <property type="entry name" value="VQ"/>
    <property type="match status" value="1"/>
</dbReference>
<name>A0A835RUS8_VANPL</name>
<accession>A0A835RUS8</accession>
<dbReference type="InterPro" id="IPR008889">
    <property type="entry name" value="VQ"/>
</dbReference>
<protein>
    <recommendedName>
        <fullName evidence="2">VQ domain-containing protein</fullName>
    </recommendedName>
</protein>
<dbReference type="PANTHER" id="PTHR34777:SF1">
    <property type="entry name" value="VQ MOTIF-CONTAINING PROTEIN 10"/>
    <property type="match status" value="1"/>
</dbReference>
<dbReference type="InterPro" id="IPR039608">
    <property type="entry name" value="VQ_1/10"/>
</dbReference>
<feature type="region of interest" description="Disordered" evidence="1">
    <location>
        <begin position="37"/>
        <end position="73"/>
    </location>
</feature>
<evidence type="ECO:0000313" key="3">
    <source>
        <dbReference type="EMBL" id="KAG0495929.1"/>
    </source>
</evidence>
<organism evidence="3 4">
    <name type="scientific">Vanilla planifolia</name>
    <name type="common">Vanilla</name>
    <dbReference type="NCBI Taxonomy" id="51239"/>
    <lineage>
        <taxon>Eukaryota</taxon>
        <taxon>Viridiplantae</taxon>
        <taxon>Streptophyta</taxon>
        <taxon>Embryophyta</taxon>
        <taxon>Tracheophyta</taxon>
        <taxon>Spermatophyta</taxon>
        <taxon>Magnoliopsida</taxon>
        <taxon>Liliopsida</taxon>
        <taxon>Asparagales</taxon>
        <taxon>Orchidaceae</taxon>
        <taxon>Vanilloideae</taxon>
        <taxon>Vanilleae</taxon>
        <taxon>Vanilla</taxon>
    </lineage>
</organism>
<comment type="caution">
    <text evidence="3">The sequence shown here is derived from an EMBL/GenBank/DDBJ whole genome shotgun (WGS) entry which is preliminary data.</text>
</comment>
<sequence length="88" mass="9289">MSSHPDSPMKIKVIVTQFVQTNEAGFKSVVQSLTGMESDTAGEAGGMTREIDGGEGEDGDGGRAAQEKSPTMDELFDLLDGHVDSELD</sequence>
<dbReference type="EMBL" id="JADCNL010000001">
    <property type="protein sequence ID" value="KAG0495929.1"/>
    <property type="molecule type" value="Genomic_DNA"/>
</dbReference>
<dbReference type="OrthoDB" id="531008at2759"/>
<dbReference type="Proteomes" id="UP000636800">
    <property type="component" value="Chromosome 1"/>
</dbReference>
<evidence type="ECO:0000313" key="4">
    <source>
        <dbReference type="Proteomes" id="UP000636800"/>
    </source>
</evidence>
<dbReference type="PANTHER" id="PTHR34777">
    <property type="entry name" value="VQ MOTIF-CONTAINING PROTEIN 10"/>
    <property type="match status" value="1"/>
</dbReference>